<feature type="signal peptide" evidence="1">
    <location>
        <begin position="1"/>
        <end position="20"/>
    </location>
</feature>
<dbReference type="OrthoDB" id="7994644at2"/>
<dbReference type="PANTHER" id="PTHR30273:SF2">
    <property type="entry name" value="PROTEIN FECR"/>
    <property type="match status" value="1"/>
</dbReference>
<evidence type="ECO:0000313" key="4">
    <source>
        <dbReference type="Proteomes" id="UP000436522"/>
    </source>
</evidence>
<dbReference type="InterPro" id="IPR006860">
    <property type="entry name" value="FecR"/>
</dbReference>
<sequence>MRLFPKIILALIVLAPAVSAQSQRPANCEIATVQDPERQVLSCAFGVTIELDAAAQMGFLGVTDGGAPDVIELDSGAVLLEVAPGEARPQIRTPHAIAAVRGTIYVVEVEGDKTSVFVIEGEVAVTQRDANGADVILRAGDGVDVRDGAALEARPWPAERAAGLLARFGR</sequence>
<feature type="domain" description="FecR protein" evidence="2">
    <location>
        <begin position="36"/>
        <end position="123"/>
    </location>
</feature>
<dbReference type="Proteomes" id="UP000436522">
    <property type="component" value="Unassembled WGS sequence"/>
</dbReference>
<reference evidence="3 4" key="1">
    <citation type="submission" date="2019-12" db="EMBL/GenBank/DDBJ databases">
        <title>Roseobacter cerasinus sp. nov., isolated from seawater around aquaculture.</title>
        <authorList>
            <person name="Muramatsu S."/>
            <person name="Takabe Y."/>
            <person name="Mori K."/>
            <person name="Takaichi S."/>
            <person name="Hanada S."/>
        </authorList>
    </citation>
    <scope>NUCLEOTIDE SEQUENCE [LARGE SCALE GENOMIC DNA]</scope>
    <source>
        <strain evidence="3 4">AI77</strain>
    </source>
</reference>
<keyword evidence="1" id="KW-0732">Signal</keyword>
<dbReference type="PANTHER" id="PTHR30273">
    <property type="entry name" value="PERIPLASMIC SIGNAL SENSOR AND SIGMA FACTOR ACTIVATOR FECR-RELATED"/>
    <property type="match status" value="1"/>
</dbReference>
<dbReference type="InterPro" id="IPR012373">
    <property type="entry name" value="Ferrdict_sens_TM"/>
</dbReference>
<dbReference type="Gene3D" id="2.60.120.1440">
    <property type="match status" value="1"/>
</dbReference>
<dbReference type="EMBL" id="BLIV01000004">
    <property type="protein sequence ID" value="GFE50805.1"/>
    <property type="molecule type" value="Genomic_DNA"/>
</dbReference>
<protein>
    <recommendedName>
        <fullName evidence="2">FecR protein domain-containing protein</fullName>
    </recommendedName>
</protein>
<organism evidence="3 4">
    <name type="scientific">Roseobacter cerasinus</name>
    <dbReference type="NCBI Taxonomy" id="2602289"/>
    <lineage>
        <taxon>Bacteria</taxon>
        <taxon>Pseudomonadati</taxon>
        <taxon>Pseudomonadota</taxon>
        <taxon>Alphaproteobacteria</taxon>
        <taxon>Rhodobacterales</taxon>
        <taxon>Roseobacteraceae</taxon>
        <taxon>Roseobacter</taxon>
    </lineage>
</organism>
<accession>A0A640VV81</accession>
<gene>
    <name evidence="3" type="ORF">So717_25580</name>
</gene>
<dbReference type="GO" id="GO:0016989">
    <property type="term" value="F:sigma factor antagonist activity"/>
    <property type="evidence" value="ECO:0007669"/>
    <property type="project" value="TreeGrafter"/>
</dbReference>
<feature type="chain" id="PRO_5024894711" description="FecR protein domain-containing protein" evidence="1">
    <location>
        <begin position="21"/>
        <end position="170"/>
    </location>
</feature>
<dbReference type="RefSeq" id="WP_159977891.1">
    <property type="nucleotide sequence ID" value="NZ_BLIV01000004.1"/>
</dbReference>
<evidence type="ECO:0000256" key="1">
    <source>
        <dbReference type="SAM" id="SignalP"/>
    </source>
</evidence>
<dbReference type="AlphaFoldDB" id="A0A640VV81"/>
<name>A0A640VV81_9RHOB</name>
<proteinExistence type="predicted"/>
<keyword evidence="4" id="KW-1185">Reference proteome</keyword>
<evidence type="ECO:0000259" key="2">
    <source>
        <dbReference type="Pfam" id="PF04773"/>
    </source>
</evidence>
<comment type="caution">
    <text evidence="3">The sequence shown here is derived from an EMBL/GenBank/DDBJ whole genome shotgun (WGS) entry which is preliminary data.</text>
</comment>
<evidence type="ECO:0000313" key="3">
    <source>
        <dbReference type="EMBL" id="GFE50805.1"/>
    </source>
</evidence>
<dbReference type="Pfam" id="PF04773">
    <property type="entry name" value="FecR"/>
    <property type="match status" value="1"/>
</dbReference>